<proteinExistence type="predicted"/>
<dbReference type="EMBL" id="CAVNYO010000097">
    <property type="protein sequence ID" value="CAK5265676.1"/>
    <property type="molecule type" value="Genomic_DNA"/>
</dbReference>
<dbReference type="InterPro" id="IPR005135">
    <property type="entry name" value="Endo/exonuclease/phosphatase"/>
</dbReference>
<dbReference type="PROSITE" id="PS50879">
    <property type="entry name" value="RNASE_H_1"/>
    <property type="match status" value="1"/>
</dbReference>
<feature type="domain" description="RNase H type-1" evidence="2">
    <location>
        <begin position="1578"/>
        <end position="1720"/>
    </location>
</feature>
<dbReference type="Gene3D" id="3.60.10.10">
    <property type="entry name" value="Endonuclease/exonuclease/phosphatase"/>
    <property type="match status" value="1"/>
</dbReference>
<feature type="coiled-coil region" evidence="1">
    <location>
        <begin position="71"/>
        <end position="123"/>
    </location>
</feature>
<dbReference type="Pfam" id="PF00075">
    <property type="entry name" value="RNase_H"/>
    <property type="match status" value="1"/>
</dbReference>
<dbReference type="InterPro" id="IPR000477">
    <property type="entry name" value="RT_dom"/>
</dbReference>
<comment type="caution">
    <text evidence="3">The sequence shown here is derived from an EMBL/GenBank/DDBJ whole genome shotgun (WGS) entry which is preliminary data.</text>
</comment>
<dbReference type="SUPFAM" id="SSF53098">
    <property type="entry name" value="Ribonuclease H-like"/>
    <property type="match status" value="1"/>
</dbReference>
<dbReference type="Pfam" id="PF14529">
    <property type="entry name" value="Exo_endo_phos_2"/>
    <property type="match status" value="1"/>
</dbReference>
<dbReference type="Gene3D" id="3.30.420.10">
    <property type="entry name" value="Ribonuclease H-like superfamily/Ribonuclease H"/>
    <property type="match status" value="1"/>
</dbReference>
<evidence type="ECO:0000259" key="2">
    <source>
        <dbReference type="PROSITE" id="PS50879"/>
    </source>
</evidence>
<dbReference type="Proteomes" id="UP001295794">
    <property type="component" value="Unassembled WGS sequence"/>
</dbReference>
<gene>
    <name evidence="3" type="ORF">MYCIT1_LOCUS6853</name>
</gene>
<accession>A0AAD2JWW5</accession>
<dbReference type="InterPro" id="IPR002156">
    <property type="entry name" value="RNaseH_domain"/>
</dbReference>
<dbReference type="SUPFAM" id="SSF56219">
    <property type="entry name" value="DNase I-like"/>
    <property type="match status" value="1"/>
</dbReference>
<dbReference type="InterPro" id="IPR012337">
    <property type="entry name" value="RNaseH-like_sf"/>
</dbReference>
<dbReference type="CDD" id="cd09276">
    <property type="entry name" value="Rnase_HI_RT_non_LTR"/>
    <property type="match status" value="1"/>
</dbReference>
<dbReference type="GO" id="GO:0003676">
    <property type="term" value="F:nucleic acid binding"/>
    <property type="evidence" value="ECO:0007669"/>
    <property type="project" value="InterPro"/>
</dbReference>
<keyword evidence="4" id="KW-1185">Reference proteome</keyword>
<dbReference type="InterPro" id="IPR036691">
    <property type="entry name" value="Endo/exonu/phosph_ase_sf"/>
</dbReference>
<dbReference type="InterPro" id="IPR036397">
    <property type="entry name" value="RNaseH_sf"/>
</dbReference>
<dbReference type="PANTHER" id="PTHR33481">
    <property type="entry name" value="REVERSE TRANSCRIPTASE"/>
    <property type="match status" value="1"/>
</dbReference>
<dbReference type="GO" id="GO:0004523">
    <property type="term" value="F:RNA-DNA hybrid ribonuclease activity"/>
    <property type="evidence" value="ECO:0007669"/>
    <property type="project" value="InterPro"/>
</dbReference>
<organism evidence="3 4">
    <name type="scientific">Mycena citricolor</name>
    <dbReference type="NCBI Taxonomy" id="2018698"/>
    <lineage>
        <taxon>Eukaryota</taxon>
        <taxon>Fungi</taxon>
        <taxon>Dikarya</taxon>
        <taxon>Basidiomycota</taxon>
        <taxon>Agaricomycotina</taxon>
        <taxon>Agaricomycetes</taxon>
        <taxon>Agaricomycetidae</taxon>
        <taxon>Agaricales</taxon>
        <taxon>Marasmiineae</taxon>
        <taxon>Mycenaceae</taxon>
        <taxon>Mycena</taxon>
    </lineage>
</organism>
<dbReference type="InterPro" id="IPR043502">
    <property type="entry name" value="DNA/RNA_pol_sf"/>
</dbReference>
<keyword evidence="1" id="KW-0175">Coiled coil</keyword>
<dbReference type="Pfam" id="PF00078">
    <property type="entry name" value="RVT_1"/>
    <property type="match status" value="1"/>
</dbReference>
<dbReference type="PANTHER" id="PTHR33481:SF1">
    <property type="entry name" value="ENDONUCLEASE_EXONUCLEASE_PHOSPHATASE DOMAIN-CONTAINING PROTEIN-RELATED"/>
    <property type="match status" value="1"/>
</dbReference>
<reference evidence="3" key="1">
    <citation type="submission" date="2023-11" db="EMBL/GenBank/DDBJ databases">
        <authorList>
            <person name="De Vega J J."/>
            <person name="De Vega J J."/>
        </authorList>
    </citation>
    <scope>NUCLEOTIDE SEQUENCE</scope>
</reference>
<evidence type="ECO:0000313" key="3">
    <source>
        <dbReference type="EMBL" id="CAK5265676.1"/>
    </source>
</evidence>
<evidence type="ECO:0000256" key="1">
    <source>
        <dbReference type="SAM" id="Coils"/>
    </source>
</evidence>
<name>A0AAD2JWW5_9AGAR</name>
<evidence type="ECO:0000313" key="4">
    <source>
        <dbReference type="Proteomes" id="UP001295794"/>
    </source>
</evidence>
<dbReference type="SUPFAM" id="SSF56672">
    <property type="entry name" value="DNA/RNA polymerases"/>
    <property type="match status" value="1"/>
</dbReference>
<protein>
    <recommendedName>
        <fullName evidence="2">RNase H type-1 domain-containing protein</fullName>
    </recommendedName>
</protein>
<sequence length="1905" mass="212597">MYESTSIDWNRADLAEGRKYLIAKGFLGVDVANTLAMGDITLAILPYILEQMNAQLLAALSENTAAIQDVLKILRHEQEEMAGDAENLKDAAVNLTRTVEEQCNALQTAVQKLDTQMEDLVSKADAGAARMGHATNDGLATLQAIPSYADAARRTPSATLSKHAAAIAYTHAREKQVTLRSDNANEPPTWAKLTDKETLAKICLALDKVKEIETSDVPVEVYKPLGTSRTRSGQLVIHMSSTAAAEWMKIPAHMRLFLSEFSATAKHQPKSYMVVADFVPVSFEPETGLTQLEDGNGYNSGDFTSAKYIKDPTRRKDGQLVAHVILGLATANAANRAIRHGLFIEGKKVTCRKLLSEPVRCVKCQLFNTGHVAKTCKSVHETCARCGEMHRTSDCKAEDTNRACSNCRIHGKSHRGHGAADRTCPIFATTLQRSLQRNPDARYAYFPTHDDPLSWETLDAPAPDLEDQAATFQGGNTAANRPQPTALRPGIPSQSAAFKAAAMTAAATRSFGGRNPNNPPDRYRQTTLNFQRIAPQDDFEQMTPAQPMERPARGWRHGPATIPATAIKQTCPPGQPGEHTMNQNTHSYWRGRRLNVWQQNMNKNLLAQNQFVNTITPDTYNIALIQEPHIDHRGVSRANLHYTTIYPTPHATSTGATRSVILVANTIPSSIWSQISLPSHDVTGIELRLPDGILRIINIYNDCNHNNSLDVLDAFLSDPRQRNRNGHPIQYIWAGDFNRHHPLWDKDRNQHLFTARNGMLTNKLLTMLGRYRMFMALPKDLPTLRAHRTKNHTRVDNVFCSDALVQAFIRCTTNPGQRPINTDHFPVQFAIQAEIGYAEFVPRPNWHAVDWEEFRKTLCTALEAWPQINITNAADIEEEIRHIDNALEKAITQHVQMTKPCPNSKRWWTNELSQLRKKLRKAQSCSYTHRHIPDHPIHENMRTARKAFSTELQRVKRDHWLTWLDALTPTDVWNVQRMVEGPPSDGGRARIPDLITRTNGRNVRATTNKEKAKALHREFFPDKTAPAPAVNEAAYPQAAYEWSPLTDDILYQTIKRLKPYKARQPGSIPNCVYKNNADLLVPRLGAVFRAGDCFNYYPKGWNLVHSLVLRKPGKTDYTAAASFRPIVLSKGHAGLENAARTLHITTQAERAGILPTSQFGARPGRSTTDAIHTVVKVIKDAWRAGKVASVLCMDVKGAFPSVDLEVLIHEMRMAGVPKEHTDWMRRRYKGRQAVIAFDGFVSEPFEVKNGLDQGDPHSGISYMIYNAGLAKIPQPEMGEHGVTFVDDETIVTMGKSFRDTHRALRGLIQGPNGIDKWAADHNAIFGPAKYQLLDATRKRVKDTFRTRRTAPMPRPDFKLGQHMIKSAKSVKLLGIHIDRELRWKEQRAAAVGKGMVWLTTVSRLARPSRGIRPEQIRRLYLATCVPRMLYGADVFLNASTSRARRSATRDILPKLRSIQRKAAILITGALSSTPTDTLDAHANLLPVHHLVTKTRHRAIARLATLPMAHPLNKAVTNAGMRYVQKHQTPLHELTNEFDIHAEKMEKISAVRFGLGWKSRTAIEIRSSKEEAIKGEADDNTRWKVYTDGSGIDGYIGAAAVLYDGDTEMATARKRLGTSEEHTVYEGEGLGLNLAVGLLREHASNGITGQVAIYADNTAAITATQSRESTPSHYIWDALHTAIDDLLSTEPDIDITFKWAPGHCNIHGNERADELARRAAQKRCTPAATTKRDMRLPNILRGTLPLSKSALIQANTAKIKAATQSEWRASPRYAKTKYVLPKALSGGFLALVSESPRKLVSVLFQLRSGHSILARHLYKIGRAASPICPCCNRDDETVAHYLLRCPAHHNARRELHRCVGRNARSIKALLSDPNTVPHLLRFVLRTRRFQTVFGDLPDVHEPTNTA</sequence>